<sequence>MTESTRTESTMSTESRPKVSHERHQQGARRIYQQAILKAIESLGDFQMRSSIDAVRRLTQDFLEDQSWNEILFLMTFKSVVKSGDVALYPHVSAELSPGYKRQRTDSLLQKLENCMEALPELPLEEPPMNLDTKLQHAKSKVHPAHKDPPKRRSEHEKWKIVPKAVYDKTIIVNPMDTHD</sequence>
<proteinExistence type="predicted"/>
<dbReference type="EMBL" id="BDSP01000245">
    <property type="protein sequence ID" value="GAX26433.1"/>
    <property type="molecule type" value="Genomic_DNA"/>
</dbReference>
<comment type="caution">
    <text evidence="2">The sequence shown here is derived from an EMBL/GenBank/DDBJ whole genome shotgun (WGS) entry which is preliminary data.</text>
</comment>
<evidence type="ECO:0000256" key="1">
    <source>
        <dbReference type="SAM" id="MobiDB-lite"/>
    </source>
</evidence>
<organism evidence="2 3">
    <name type="scientific">Fistulifera solaris</name>
    <name type="common">Oleaginous diatom</name>
    <dbReference type="NCBI Taxonomy" id="1519565"/>
    <lineage>
        <taxon>Eukaryota</taxon>
        <taxon>Sar</taxon>
        <taxon>Stramenopiles</taxon>
        <taxon>Ochrophyta</taxon>
        <taxon>Bacillariophyta</taxon>
        <taxon>Bacillariophyceae</taxon>
        <taxon>Bacillariophycidae</taxon>
        <taxon>Naviculales</taxon>
        <taxon>Naviculaceae</taxon>
        <taxon>Fistulifera</taxon>
    </lineage>
</organism>
<protein>
    <submittedName>
        <fullName evidence="2">Uncharacterized protein</fullName>
    </submittedName>
</protein>
<feature type="compositionally biased region" description="Basic and acidic residues" evidence="1">
    <location>
        <begin position="15"/>
        <end position="25"/>
    </location>
</feature>
<keyword evidence="3" id="KW-1185">Reference proteome</keyword>
<dbReference type="InParanoid" id="A0A1Z5KJG9"/>
<evidence type="ECO:0000313" key="3">
    <source>
        <dbReference type="Proteomes" id="UP000198406"/>
    </source>
</evidence>
<name>A0A1Z5KJG9_FISSO</name>
<feature type="region of interest" description="Disordered" evidence="1">
    <location>
        <begin position="1"/>
        <end position="25"/>
    </location>
</feature>
<accession>A0A1Z5KJG9</accession>
<feature type="compositionally biased region" description="Low complexity" evidence="1">
    <location>
        <begin position="1"/>
        <end position="14"/>
    </location>
</feature>
<dbReference type="OrthoDB" id="52454at2759"/>
<evidence type="ECO:0000313" key="2">
    <source>
        <dbReference type="EMBL" id="GAX26433.1"/>
    </source>
</evidence>
<dbReference type="AlphaFoldDB" id="A0A1Z5KJG9"/>
<dbReference type="Proteomes" id="UP000198406">
    <property type="component" value="Unassembled WGS sequence"/>
</dbReference>
<gene>
    <name evidence="2" type="ORF">FisN_37Hh017</name>
</gene>
<reference evidence="2 3" key="1">
    <citation type="journal article" date="2015" name="Plant Cell">
        <title>Oil accumulation by the oleaginous diatom Fistulifera solaris as revealed by the genome and transcriptome.</title>
        <authorList>
            <person name="Tanaka T."/>
            <person name="Maeda Y."/>
            <person name="Veluchamy A."/>
            <person name="Tanaka M."/>
            <person name="Abida H."/>
            <person name="Marechal E."/>
            <person name="Bowler C."/>
            <person name="Muto M."/>
            <person name="Sunaga Y."/>
            <person name="Tanaka M."/>
            <person name="Yoshino T."/>
            <person name="Taniguchi T."/>
            <person name="Fukuda Y."/>
            <person name="Nemoto M."/>
            <person name="Matsumoto M."/>
            <person name="Wong P.S."/>
            <person name="Aburatani S."/>
            <person name="Fujibuchi W."/>
        </authorList>
    </citation>
    <scope>NUCLEOTIDE SEQUENCE [LARGE SCALE GENOMIC DNA]</scope>
    <source>
        <strain evidence="2 3">JPCC DA0580</strain>
    </source>
</reference>